<dbReference type="RefSeq" id="XP_028887457.1">
    <property type="nucleotide sequence ID" value="XM_029020949.1"/>
</dbReference>
<keyword evidence="2 8" id="KW-0813">Transport</keyword>
<sequence>MFSSGGTAAARYWDNFKHQAYNLVSDEPPEEVEVLEMPRDSGWANDLHEMSSLSYKQRLMAFFLSLGMGLCFVVVASFFASTIAIFPKKFAFFLTVGNLFCLGSTAFLVGFRQQIRSIFDAKRLEAAILFVVSVLLTLVATLYWKSSILAVIFAVVQVFCTLWYALSYVPFARHTVGLVWSYAWAFLSPVISILGKGLQQCCGFLFSSLR</sequence>
<dbReference type="Proteomes" id="UP000192257">
    <property type="component" value="Unassembled WGS sequence"/>
</dbReference>
<gene>
    <name evidence="9" type="ORF">TM35_000012680</name>
</gene>
<evidence type="ECO:0000256" key="8">
    <source>
        <dbReference type="RuleBase" id="RU363111"/>
    </source>
</evidence>
<comment type="caution">
    <text evidence="9">The sequence shown here is derived from an EMBL/GenBank/DDBJ whole genome shotgun (WGS) entry which is preliminary data.</text>
</comment>
<evidence type="ECO:0000313" key="9">
    <source>
        <dbReference type="EMBL" id="ORC93391.1"/>
    </source>
</evidence>
<evidence type="ECO:0000256" key="1">
    <source>
        <dbReference type="ARBA" id="ARBA00004141"/>
    </source>
</evidence>
<evidence type="ECO:0000256" key="4">
    <source>
        <dbReference type="ARBA" id="ARBA00022927"/>
    </source>
</evidence>
<comment type="function">
    <text evidence="8">May be involved in fusion of retrograde transport vesicles derived from an endocytic compartment with the Golgi complex.</text>
</comment>
<dbReference type="InterPro" id="IPR007305">
    <property type="entry name" value="Vesicle_transpt_Got1/SFT2"/>
</dbReference>
<proteinExistence type="inferred from homology"/>
<feature type="transmembrane region" description="Helical" evidence="8">
    <location>
        <begin position="148"/>
        <end position="166"/>
    </location>
</feature>
<dbReference type="PANTHER" id="PTHR23137">
    <property type="entry name" value="VESICLE TRANSPORT PROTEIN-RELATED"/>
    <property type="match status" value="1"/>
</dbReference>
<keyword evidence="5 8" id="KW-1133">Transmembrane helix</keyword>
<dbReference type="GO" id="GO:0012505">
    <property type="term" value="C:endomembrane system"/>
    <property type="evidence" value="ECO:0007669"/>
    <property type="project" value="UniProtKB-ARBA"/>
</dbReference>
<dbReference type="EMBL" id="NBCO01000001">
    <property type="protein sequence ID" value="ORC93391.1"/>
    <property type="molecule type" value="Genomic_DNA"/>
</dbReference>
<evidence type="ECO:0000256" key="7">
    <source>
        <dbReference type="ARBA" id="ARBA00025800"/>
    </source>
</evidence>
<protein>
    <recommendedName>
        <fullName evidence="8">Vesicle transport protein</fullName>
    </recommendedName>
</protein>
<keyword evidence="6 8" id="KW-0472">Membrane</keyword>
<keyword evidence="10" id="KW-1185">Reference proteome</keyword>
<evidence type="ECO:0000256" key="6">
    <source>
        <dbReference type="ARBA" id="ARBA00023136"/>
    </source>
</evidence>
<comment type="similarity">
    <text evidence="7 8">Belongs to the SFT2 family.</text>
</comment>
<evidence type="ECO:0000313" key="10">
    <source>
        <dbReference type="Proteomes" id="UP000192257"/>
    </source>
</evidence>
<dbReference type="GO" id="GO:0015031">
    <property type="term" value="P:protein transport"/>
    <property type="evidence" value="ECO:0007669"/>
    <property type="project" value="UniProtKB-KW"/>
</dbReference>
<dbReference type="InterPro" id="IPR011691">
    <property type="entry name" value="Vesicle_transpt_SFT2"/>
</dbReference>
<evidence type="ECO:0000256" key="5">
    <source>
        <dbReference type="ARBA" id="ARBA00022989"/>
    </source>
</evidence>
<dbReference type="AlphaFoldDB" id="A0A1X0P987"/>
<keyword evidence="3 8" id="KW-0812">Transmembrane</keyword>
<feature type="transmembrane region" description="Helical" evidence="8">
    <location>
        <begin position="90"/>
        <end position="111"/>
    </location>
</feature>
<comment type="caution">
    <text evidence="8">Lacks conserved residue(s) required for the propagation of feature annotation.</text>
</comment>
<reference evidence="9 10" key="1">
    <citation type="submission" date="2017-03" db="EMBL/GenBank/DDBJ databases">
        <title>An alternative strategy for trypanosome survival in the mammalian bloodstream revealed through genome and transcriptome analysis of the ubiquitous bovine parasite Trypanosoma (Megatrypanum) theileri.</title>
        <authorList>
            <person name="Kelly S."/>
            <person name="Ivens A."/>
            <person name="Mott A."/>
            <person name="O'Neill E."/>
            <person name="Emms D."/>
            <person name="Macleod O."/>
            <person name="Voorheis P."/>
            <person name="Matthews J."/>
            <person name="Matthews K."/>
            <person name="Carrington M."/>
        </authorList>
    </citation>
    <scope>NUCLEOTIDE SEQUENCE [LARGE SCALE GENOMIC DNA]</scope>
    <source>
        <strain evidence="9">Edinburgh</strain>
    </source>
</reference>
<comment type="subcellular location">
    <subcellularLocation>
        <location evidence="1 8">Membrane</location>
        <topology evidence="1 8">Multi-pass membrane protein</topology>
    </subcellularLocation>
</comment>
<dbReference type="STRING" id="67003.A0A1X0P987"/>
<feature type="transmembrane region" description="Helical" evidence="8">
    <location>
        <begin position="59"/>
        <end position="84"/>
    </location>
</feature>
<feature type="transmembrane region" description="Helical" evidence="8">
    <location>
        <begin position="123"/>
        <end position="142"/>
    </location>
</feature>
<name>A0A1X0P987_9TRYP</name>
<feature type="transmembrane region" description="Helical" evidence="8">
    <location>
        <begin position="178"/>
        <end position="198"/>
    </location>
</feature>
<evidence type="ECO:0000256" key="3">
    <source>
        <dbReference type="ARBA" id="ARBA00022692"/>
    </source>
</evidence>
<dbReference type="PANTHER" id="PTHR23137:SF2">
    <property type="entry name" value="VESICLE TRANSPORT PROTEIN"/>
    <property type="match status" value="1"/>
</dbReference>
<organism evidence="9 10">
    <name type="scientific">Trypanosoma theileri</name>
    <dbReference type="NCBI Taxonomy" id="67003"/>
    <lineage>
        <taxon>Eukaryota</taxon>
        <taxon>Discoba</taxon>
        <taxon>Euglenozoa</taxon>
        <taxon>Kinetoplastea</taxon>
        <taxon>Metakinetoplastina</taxon>
        <taxon>Trypanosomatida</taxon>
        <taxon>Trypanosomatidae</taxon>
        <taxon>Trypanosoma</taxon>
    </lineage>
</organism>
<accession>A0A1X0P987</accession>
<evidence type="ECO:0000256" key="2">
    <source>
        <dbReference type="ARBA" id="ARBA00022448"/>
    </source>
</evidence>
<dbReference type="Pfam" id="PF04178">
    <property type="entry name" value="Got1"/>
    <property type="match status" value="1"/>
</dbReference>
<dbReference type="GO" id="GO:0016020">
    <property type="term" value="C:membrane"/>
    <property type="evidence" value="ECO:0007669"/>
    <property type="project" value="UniProtKB-SubCell"/>
</dbReference>
<dbReference type="GO" id="GO:0016192">
    <property type="term" value="P:vesicle-mediated transport"/>
    <property type="evidence" value="ECO:0007669"/>
    <property type="project" value="InterPro"/>
</dbReference>
<dbReference type="GO" id="GO:0005737">
    <property type="term" value="C:cytoplasm"/>
    <property type="evidence" value="ECO:0007669"/>
    <property type="project" value="UniProtKB-ARBA"/>
</dbReference>
<dbReference type="VEuPathDB" id="TriTrypDB:TM35_000012680"/>
<dbReference type="GeneID" id="39980729"/>
<keyword evidence="4 8" id="KW-0653">Protein transport</keyword>
<dbReference type="OrthoDB" id="73614at2759"/>